<dbReference type="EMBL" id="CP036279">
    <property type="protein sequence ID" value="QDU59918.1"/>
    <property type="molecule type" value="Genomic_DNA"/>
</dbReference>
<feature type="signal peptide" evidence="1">
    <location>
        <begin position="1"/>
        <end position="29"/>
    </location>
</feature>
<feature type="chain" id="PRO_5021874921" description="Secreted protein" evidence="1">
    <location>
        <begin position="30"/>
        <end position="144"/>
    </location>
</feature>
<sequence length="144" mass="15568" precursor="true">MAFCYRLMTLMSVLGILSCPFVCTQANVAAEEEETVSSCCGCCHAGLAQRGTCNSSDQPSSKAPVSPDNDQDDHDCVCQMIGKTSVKRFALTLDQFPHLLDGVVLREVLSTTAVPRPAAVDRCSMRPDHFSGISMRLAFSSLLF</sequence>
<keyword evidence="3" id="KW-1185">Reference proteome</keyword>
<dbReference type="KEGG" id="knv:Pan216_07510"/>
<accession>A0A518AYW3</accession>
<evidence type="ECO:0000313" key="3">
    <source>
        <dbReference type="Proteomes" id="UP000317093"/>
    </source>
</evidence>
<dbReference type="AlphaFoldDB" id="A0A518AYW3"/>
<keyword evidence="1" id="KW-0732">Signal</keyword>
<name>A0A518AYW3_9BACT</name>
<gene>
    <name evidence="2" type="ORF">Pan216_07510</name>
</gene>
<dbReference type="PROSITE" id="PS51257">
    <property type="entry name" value="PROKAR_LIPOPROTEIN"/>
    <property type="match status" value="1"/>
</dbReference>
<dbReference type="Proteomes" id="UP000317093">
    <property type="component" value="Chromosome"/>
</dbReference>
<dbReference type="RefSeq" id="WP_145254960.1">
    <property type="nucleotide sequence ID" value="NZ_CP036279.1"/>
</dbReference>
<evidence type="ECO:0008006" key="4">
    <source>
        <dbReference type="Google" id="ProtNLM"/>
    </source>
</evidence>
<evidence type="ECO:0000313" key="2">
    <source>
        <dbReference type="EMBL" id="QDU59918.1"/>
    </source>
</evidence>
<evidence type="ECO:0000256" key="1">
    <source>
        <dbReference type="SAM" id="SignalP"/>
    </source>
</evidence>
<reference evidence="2 3" key="1">
    <citation type="submission" date="2019-02" db="EMBL/GenBank/DDBJ databases">
        <title>Deep-cultivation of Planctomycetes and their phenomic and genomic characterization uncovers novel biology.</title>
        <authorList>
            <person name="Wiegand S."/>
            <person name="Jogler M."/>
            <person name="Boedeker C."/>
            <person name="Pinto D."/>
            <person name="Vollmers J."/>
            <person name="Rivas-Marin E."/>
            <person name="Kohn T."/>
            <person name="Peeters S.H."/>
            <person name="Heuer A."/>
            <person name="Rast P."/>
            <person name="Oberbeckmann S."/>
            <person name="Bunk B."/>
            <person name="Jeske O."/>
            <person name="Meyerdierks A."/>
            <person name="Storesund J.E."/>
            <person name="Kallscheuer N."/>
            <person name="Luecker S."/>
            <person name="Lage O.M."/>
            <person name="Pohl T."/>
            <person name="Merkel B.J."/>
            <person name="Hornburger P."/>
            <person name="Mueller R.-W."/>
            <person name="Bruemmer F."/>
            <person name="Labrenz M."/>
            <person name="Spormann A.M."/>
            <person name="Op den Camp H."/>
            <person name="Overmann J."/>
            <person name="Amann R."/>
            <person name="Jetten M.S.M."/>
            <person name="Mascher T."/>
            <person name="Medema M.H."/>
            <person name="Devos D.P."/>
            <person name="Kaster A.-K."/>
            <person name="Ovreas L."/>
            <person name="Rohde M."/>
            <person name="Galperin M.Y."/>
            <person name="Jogler C."/>
        </authorList>
    </citation>
    <scope>NUCLEOTIDE SEQUENCE [LARGE SCALE GENOMIC DNA]</scope>
    <source>
        <strain evidence="2 3">Pan216</strain>
    </source>
</reference>
<organism evidence="2 3">
    <name type="scientific">Kolteria novifilia</name>
    <dbReference type="NCBI Taxonomy" id="2527975"/>
    <lineage>
        <taxon>Bacteria</taxon>
        <taxon>Pseudomonadati</taxon>
        <taxon>Planctomycetota</taxon>
        <taxon>Planctomycetia</taxon>
        <taxon>Kolteriales</taxon>
        <taxon>Kolteriaceae</taxon>
        <taxon>Kolteria</taxon>
    </lineage>
</organism>
<protein>
    <recommendedName>
        <fullName evidence="4">Secreted protein</fullName>
    </recommendedName>
</protein>
<proteinExistence type="predicted"/>